<dbReference type="PANTHER" id="PTHR45348:SF2">
    <property type="entry name" value="ZINC-TYPE ALCOHOL DEHYDROGENASE-LIKE PROTEIN C2E1P3.01"/>
    <property type="match status" value="1"/>
</dbReference>
<evidence type="ECO:0000256" key="1">
    <source>
        <dbReference type="ARBA" id="ARBA00008072"/>
    </source>
</evidence>
<dbReference type="InterPro" id="IPR047122">
    <property type="entry name" value="Trans-enoyl_RdTase-like"/>
</dbReference>
<proteinExistence type="inferred from homology"/>
<comment type="similarity">
    <text evidence="1">Belongs to the zinc-containing alcohol dehydrogenase family.</text>
</comment>
<dbReference type="InterPro" id="IPR020843">
    <property type="entry name" value="ER"/>
</dbReference>
<evidence type="ECO:0000256" key="3">
    <source>
        <dbReference type="ARBA" id="ARBA00023002"/>
    </source>
</evidence>
<dbReference type="CDD" id="cd08249">
    <property type="entry name" value="enoyl_reductase_like"/>
    <property type="match status" value="1"/>
</dbReference>
<dbReference type="SUPFAM" id="SSF51735">
    <property type="entry name" value="NAD(P)-binding Rossmann-fold domains"/>
    <property type="match status" value="1"/>
</dbReference>
<feature type="domain" description="Enoyl reductase (ER)" evidence="4">
    <location>
        <begin position="13"/>
        <end position="338"/>
    </location>
</feature>
<dbReference type="Gene3D" id="3.90.180.10">
    <property type="entry name" value="Medium-chain alcohol dehydrogenases, catalytic domain"/>
    <property type="match status" value="1"/>
</dbReference>
<dbReference type="InterPro" id="IPR011032">
    <property type="entry name" value="GroES-like_sf"/>
</dbReference>
<name>A0A6A7BCJ2_9PLEO</name>
<dbReference type="InterPro" id="IPR013154">
    <property type="entry name" value="ADH-like_N"/>
</dbReference>
<dbReference type="AlphaFoldDB" id="A0A6A7BCJ2"/>
<evidence type="ECO:0000256" key="2">
    <source>
        <dbReference type="ARBA" id="ARBA00011245"/>
    </source>
</evidence>
<dbReference type="SMART" id="SM00829">
    <property type="entry name" value="PKS_ER"/>
    <property type="match status" value="1"/>
</dbReference>
<keyword evidence="3" id="KW-0560">Oxidoreductase</keyword>
<evidence type="ECO:0000259" key="4">
    <source>
        <dbReference type="SMART" id="SM00829"/>
    </source>
</evidence>
<gene>
    <name evidence="5" type="ORF">T440DRAFT_487551</name>
</gene>
<dbReference type="Proteomes" id="UP000799423">
    <property type="component" value="Unassembled WGS sequence"/>
</dbReference>
<dbReference type="OrthoDB" id="10257049at2759"/>
<keyword evidence="6" id="KW-1185">Reference proteome</keyword>
<evidence type="ECO:0000313" key="6">
    <source>
        <dbReference type="Proteomes" id="UP000799423"/>
    </source>
</evidence>
<dbReference type="PANTHER" id="PTHR45348">
    <property type="entry name" value="HYPOTHETICAL OXIDOREDUCTASE (EUROFUNG)"/>
    <property type="match status" value="1"/>
</dbReference>
<dbReference type="SUPFAM" id="SSF50129">
    <property type="entry name" value="GroES-like"/>
    <property type="match status" value="1"/>
</dbReference>
<dbReference type="Gene3D" id="3.40.50.720">
    <property type="entry name" value="NAD(P)-binding Rossmann-like Domain"/>
    <property type="match status" value="1"/>
</dbReference>
<dbReference type="GO" id="GO:0016651">
    <property type="term" value="F:oxidoreductase activity, acting on NAD(P)H"/>
    <property type="evidence" value="ECO:0007669"/>
    <property type="project" value="InterPro"/>
</dbReference>
<dbReference type="EMBL" id="MU006296">
    <property type="protein sequence ID" value="KAF2853063.1"/>
    <property type="molecule type" value="Genomic_DNA"/>
</dbReference>
<comment type="subunit">
    <text evidence="2">Monomer.</text>
</comment>
<sequence>MYSNAAAWINAAKTYPLEVKSAPTHTPGRNEILVRNYAVAVNHIDAMIQETAFHRMEYPTILGQDVAGEVVDVGPGVTRFTKGDRILGHSILYATQKYRDGAFQKYTIVRTDLASELPDDIPFEEACVVPVGLSTAACALFQESDLGLQLPASGEIDLTTRKTVLIWGGSSSVGSSAIQLSVAAGYDVIATASPHNFEYVRKLGANQVFDHQSHDIVGELVRALSGKTLAGALDAIGFAAAIATAKVVQQCQGSNKISTTLPVPTDMPDGVIAKHVRGDDLRETSLGRAVYQDFLPKALKSLVFVPAPNPLVVGQGLEKVQDAINLLRKGVSAQKLVIKL</sequence>
<evidence type="ECO:0000313" key="5">
    <source>
        <dbReference type="EMBL" id="KAF2853063.1"/>
    </source>
</evidence>
<dbReference type="InterPro" id="IPR036291">
    <property type="entry name" value="NAD(P)-bd_dom_sf"/>
</dbReference>
<organism evidence="5 6">
    <name type="scientific">Plenodomus tracheiphilus IPT5</name>
    <dbReference type="NCBI Taxonomy" id="1408161"/>
    <lineage>
        <taxon>Eukaryota</taxon>
        <taxon>Fungi</taxon>
        <taxon>Dikarya</taxon>
        <taxon>Ascomycota</taxon>
        <taxon>Pezizomycotina</taxon>
        <taxon>Dothideomycetes</taxon>
        <taxon>Pleosporomycetidae</taxon>
        <taxon>Pleosporales</taxon>
        <taxon>Pleosporineae</taxon>
        <taxon>Leptosphaeriaceae</taxon>
        <taxon>Plenodomus</taxon>
    </lineage>
</organism>
<dbReference type="InterPro" id="IPR013149">
    <property type="entry name" value="ADH-like_C"/>
</dbReference>
<accession>A0A6A7BCJ2</accession>
<protein>
    <submittedName>
        <fullName evidence="5">Zinc-binding oxidoreductase CipB</fullName>
    </submittedName>
</protein>
<reference evidence="5" key="1">
    <citation type="submission" date="2020-01" db="EMBL/GenBank/DDBJ databases">
        <authorList>
            <consortium name="DOE Joint Genome Institute"/>
            <person name="Haridas S."/>
            <person name="Albert R."/>
            <person name="Binder M."/>
            <person name="Bloem J."/>
            <person name="Labutti K."/>
            <person name="Salamov A."/>
            <person name="Andreopoulos B."/>
            <person name="Baker S.E."/>
            <person name="Barry K."/>
            <person name="Bills G."/>
            <person name="Bluhm B.H."/>
            <person name="Cannon C."/>
            <person name="Castanera R."/>
            <person name="Culley D.E."/>
            <person name="Daum C."/>
            <person name="Ezra D."/>
            <person name="Gonzalez J.B."/>
            <person name="Henrissat B."/>
            <person name="Kuo A."/>
            <person name="Liang C."/>
            <person name="Lipzen A."/>
            <person name="Lutzoni F."/>
            <person name="Magnuson J."/>
            <person name="Mondo S."/>
            <person name="Nolan M."/>
            <person name="Ohm R."/>
            <person name="Pangilinan J."/>
            <person name="Park H.-J."/>
            <person name="Ramirez L."/>
            <person name="Alfaro M."/>
            <person name="Sun H."/>
            <person name="Tritt A."/>
            <person name="Yoshinaga Y."/>
            <person name="Zwiers L.-H."/>
            <person name="Turgeon B.G."/>
            <person name="Goodwin S.B."/>
            <person name="Spatafora J.W."/>
            <person name="Crous P.W."/>
            <person name="Grigoriev I.V."/>
        </authorList>
    </citation>
    <scope>NUCLEOTIDE SEQUENCE</scope>
    <source>
        <strain evidence="5">IPT5</strain>
    </source>
</reference>
<dbReference type="Pfam" id="PF00107">
    <property type="entry name" value="ADH_zinc_N"/>
    <property type="match status" value="1"/>
</dbReference>
<dbReference type="Pfam" id="PF08240">
    <property type="entry name" value="ADH_N"/>
    <property type="match status" value="1"/>
</dbReference>